<accession>A0A392M574</accession>
<comment type="caution">
    <text evidence="2">The sequence shown here is derived from an EMBL/GenBank/DDBJ whole genome shotgun (WGS) entry which is preliminary data.</text>
</comment>
<evidence type="ECO:0000313" key="3">
    <source>
        <dbReference type="Proteomes" id="UP000265520"/>
    </source>
</evidence>
<dbReference type="EMBL" id="LXQA010003750">
    <property type="protein sequence ID" value="MCH82485.1"/>
    <property type="molecule type" value="Genomic_DNA"/>
</dbReference>
<name>A0A392M574_9FABA</name>
<organism evidence="2 3">
    <name type="scientific">Trifolium medium</name>
    <dbReference type="NCBI Taxonomy" id="97028"/>
    <lineage>
        <taxon>Eukaryota</taxon>
        <taxon>Viridiplantae</taxon>
        <taxon>Streptophyta</taxon>
        <taxon>Embryophyta</taxon>
        <taxon>Tracheophyta</taxon>
        <taxon>Spermatophyta</taxon>
        <taxon>Magnoliopsida</taxon>
        <taxon>eudicotyledons</taxon>
        <taxon>Gunneridae</taxon>
        <taxon>Pentapetalae</taxon>
        <taxon>rosids</taxon>
        <taxon>fabids</taxon>
        <taxon>Fabales</taxon>
        <taxon>Fabaceae</taxon>
        <taxon>Papilionoideae</taxon>
        <taxon>50 kb inversion clade</taxon>
        <taxon>NPAAA clade</taxon>
        <taxon>Hologalegina</taxon>
        <taxon>IRL clade</taxon>
        <taxon>Trifolieae</taxon>
        <taxon>Trifolium</taxon>
    </lineage>
</organism>
<gene>
    <name evidence="2" type="ORF">A2U01_0003293</name>
</gene>
<feature type="region of interest" description="Disordered" evidence="1">
    <location>
        <begin position="55"/>
        <end position="77"/>
    </location>
</feature>
<protein>
    <submittedName>
        <fullName evidence="2">Uncharacterized protein</fullName>
    </submittedName>
</protein>
<reference evidence="2 3" key="1">
    <citation type="journal article" date="2018" name="Front. Plant Sci.">
        <title>Red Clover (Trifolium pratense) and Zigzag Clover (T. medium) - A Picture of Genomic Similarities and Differences.</title>
        <authorList>
            <person name="Dluhosova J."/>
            <person name="Istvanek J."/>
            <person name="Nedelnik J."/>
            <person name="Repkova J."/>
        </authorList>
    </citation>
    <scope>NUCLEOTIDE SEQUENCE [LARGE SCALE GENOMIC DNA]</scope>
    <source>
        <strain evidence="3">cv. 10/8</strain>
        <tissue evidence="2">Leaf</tissue>
    </source>
</reference>
<evidence type="ECO:0000313" key="2">
    <source>
        <dbReference type="EMBL" id="MCH82485.1"/>
    </source>
</evidence>
<keyword evidence="3" id="KW-1185">Reference proteome</keyword>
<sequence>MMRADSRNWNLDILAAVFNQQEKVGFATVVSDYDGAFSMAHILVFEPFGTQRRRGYRSSTRSRMDTRVGGRPQHFLA</sequence>
<dbReference type="AlphaFoldDB" id="A0A392M574"/>
<evidence type="ECO:0000256" key="1">
    <source>
        <dbReference type="SAM" id="MobiDB-lite"/>
    </source>
</evidence>
<proteinExistence type="predicted"/>
<dbReference type="Proteomes" id="UP000265520">
    <property type="component" value="Unassembled WGS sequence"/>
</dbReference>